<dbReference type="PANTHER" id="PTHR37534">
    <property type="entry name" value="TRANSCRIPTIONAL ACTIVATOR PROTEIN UGA3"/>
    <property type="match status" value="1"/>
</dbReference>
<dbReference type="Pfam" id="PF00172">
    <property type="entry name" value="Zn_clus"/>
    <property type="match status" value="1"/>
</dbReference>
<sequence length="524" mass="59399">MSSKNRNETQRANTRSRTGCIKCRERRVRCDERRPSCVNCNEKKVLCVYTPARVPLRDRRSQPVPGQQAPWPIQEEPPAVSDLALIAQDPPASRFWQMVVSASPEPFDVLPIKMPLKSKNLLHYFIQVSQDFGILPPDAKRDWMSLASHEPNTLRNALLVAGVHYSCNTRQFKSFEPTFLFHKIEIIQSINKYLTSNYEADSVVSCARYINTLCFIESLFGNIAVAEAHLNGLLKILDARLPTWDDTTVAGRVEKELMNSCLSDPDVVMRRMHEWNIYEVNGVGLHLYSLCMLPYFFASVSLERTPRLIDARPILKLLQEITSNFDSRHSGSSAHGATDANLDFCHSGITDRLLYAVVSSHTRSVSVGSASKSSSNGDLILSSWSALTVAIEMFLTSVVSFWNQELTSHNQLFRRLLAILEQDLRTSLEDKRITSFDIESLWIWKAFTCSIYLSHVDPGGSDEWLEKKKSDLDSCIRSWSKMTGTTGWKEVNEMLKLICWPSYSDNLDMAKSVWTRIQGSSIIS</sequence>
<dbReference type="OrthoDB" id="5419315at2759"/>
<dbReference type="SMART" id="SM00066">
    <property type="entry name" value="GAL4"/>
    <property type="match status" value="1"/>
</dbReference>
<dbReference type="Proteomes" id="UP000635477">
    <property type="component" value="Unassembled WGS sequence"/>
</dbReference>
<dbReference type="CDD" id="cd00067">
    <property type="entry name" value="GAL4"/>
    <property type="match status" value="1"/>
</dbReference>
<dbReference type="PANTHER" id="PTHR37534:SF20">
    <property type="entry name" value="PRO1A C6 ZINK-FINGER PROTEIN"/>
    <property type="match status" value="1"/>
</dbReference>
<dbReference type="EMBL" id="JABEYC010000652">
    <property type="protein sequence ID" value="KAF4975333.1"/>
    <property type="molecule type" value="Genomic_DNA"/>
</dbReference>
<reference evidence="3" key="1">
    <citation type="journal article" date="2020" name="BMC Genomics">
        <title>Correction to: Identification and distribution of gene clusters required for synthesis of sphingolipid metabolism inhibitors in diverse species of the filamentous fungus Fusarium.</title>
        <authorList>
            <person name="Kim H.S."/>
            <person name="Lohmar J.M."/>
            <person name="Busman M."/>
            <person name="Brown D.W."/>
            <person name="Naumann T.A."/>
            <person name="Divon H.H."/>
            <person name="Lysoe E."/>
            <person name="Uhlig S."/>
            <person name="Proctor R.H."/>
        </authorList>
    </citation>
    <scope>NUCLEOTIDE SEQUENCE</scope>
    <source>
        <strain evidence="3">NRRL 22465</strain>
    </source>
</reference>
<dbReference type="SUPFAM" id="SSF57701">
    <property type="entry name" value="Zn2/Cys6 DNA-binding domain"/>
    <property type="match status" value="1"/>
</dbReference>
<evidence type="ECO:0000313" key="3">
    <source>
        <dbReference type="EMBL" id="KAF4975333.1"/>
    </source>
</evidence>
<dbReference type="Gene3D" id="4.10.240.10">
    <property type="entry name" value="Zn(2)-C6 fungal-type DNA-binding domain"/>
    <property type="match status" value="1"/>
</dbReference>
<proteinExistence type="predicted"/>
<keyword evidence="4" id="KW-1185">Reference proteome</keyword>
<evidence type="ECO:0000256" key="1">
    <source>
        <dbReference type="ARBA" id="ARBA00023242"/>
    </source>
</evidence>
<dbReference type="InterPro" id="IPR036864">
    <property type="entry name" value="Zn2-C6_fun-type_DNA-bd_sf"/>
</dbReference>
<keyword evidence="1" id="KW-0539">Nucleus</keyword>
<protein>
    <recommendedName>
        <fullName evidence="2">Zn(2)-C6 fungal-type domain-containing protein</fullName>
    </recommendedName>
</protein>
<dbReference type="PROSITE" id="PS00463">
    <property type="entry name" value="ZN2_CY6_FUNGAL_1"/>
    <property type="match status" value="1"/>
</dbReference>
<name>A0A8H4UFV4_9HYPO</name>
<comment type="caution">
    <text evidence="3">The sequence shown here is derived from an EMBL/GenBank/DDBJ whole genome shotgun (WGS) entry which is preliminary data.</text>
</comment>
<gene>
    <name evidence="3" type="ORF">FZEAL_7866</name>
</gene>
<dbReference type="InterPro" id="IPR001138">
    <property type="entry name" value="Zn2Cys6_DnaBD"/>
</dbReference>
<dbReference type="AlphaFoldDB" id="A0A8H4UFV4"/>
<organism evidence="3 4">
    <name type="scientific">Fusarium zealandicum</name>
    <dbReference type="NCBI Taxonomy" id="1053134"/>
    <lineage>
        <taxon>Eukaryota</taxon>
        <taxon>Fungi</taxon>
        <taxon>Dikarya</taxon>
        <taxon>Ascomycota</taxon>
        <taxon>Pezizomycotina</taxon>
        <taxon>Sordariomycetes</taxon>
        <taxon>Hypocreomycetidae</taxon>
        <taxon>Hypocreales</taxon>
        <taxon>Nectriaceae</taxon>
        <taxon>Fusarium</taxon>
        <taxon>Fusarium staphyleae species complex</taxon>
    </lineage>
</organism>
<dbReference type="GO" id="GO:0008270">
    <property type="term" value="F:zinc ion binding"/>
    <property type="evidence" value="ECO:0007669"/>
    <property type="project" value="InterPro"/>
</dbReference>
<feature type="domain" description="Zn(2)-C6 fungal-type" evidence="2">
    <location>
        <begin position="19"/>
        <end position="49"/>
    </location>
</feature>
<evidence type="ECO:0000259" key="2">
    <source>
        <dbReference type="PROSITE" id="PS50048"/>
    </source>
</evidence>
<dbReference type="PROSITE" id="PS50048">
    <property type="entry name" value="ZN2_CY6_FUNGAL_2"/>
    <property type="match status" value="1"/>
</dbReference>
<dbReference type="GO" id="GO:0000981">
    <property type="term" value="F:DNA-binding transcription factor activity, RNA polymerase II-specific"/>
    <property type="evidence" value="ECO:0007669"/>
    <property type="project" value="InterPro"/>
</dbReference>
<evidence type="ECO:0000313" key="4">
    <source>
        <dbReference type="Proteomes" id="UP000635477"/>
    </source>
</evidence>
<accession>A0A8H4UFV4</accession>
<reference evidence="3" key="2">
    <citation type="submission" date="2020-05" db="EMBL/GenBank/DDBJ databases">
        <authorList>
            <person name="Kim H.-S."/>
            <person name="Proctor R.H."/>
            <person name="Brown D.W."/>
        </authorList>
    </citation>
    <scope>NUCLEOTIDE SEQUENCE</scope>
    <source>
        <strain evidence="3">NRRL 22465</strain>
    </source>
</reference>